<feature type="transmembrane region" description="Helical" evidence="1">
    <location>
        <begin position="406"/>
        <end position="427"/>
    </location>
</feature>
<feature type="transmembrane region" description="Helical" evidence="1">
    <location>
        <begin position="489"/>
        <end position="507"/>
    </location>
</feature>
<feature type="transmembrane region" description="Helical" evidence="1">
    <location>
        <begin position="433"/>
        <end position="457"/>
    </location>
</feature>
<feature type="transmembrane region" description="Helical" evidence="1">
    <location>
        <begin position="320"/>
        <end position="340"/>
    </location>
</feature>
<evidence type="ECO:0000256" key="1">
    <source>
        <dbReference type="SAM" id="Phobius"/>
    </source>
</evidence>
<accession>A0A1H3GBM5</accession>
<organism evidence="2 3">
    <name type="scientific">Lachnobacterium bovis DSM 14045</name>
    <dbReference type="NCBI Taxonomy" id="1122142"/>
    <lineage>
        <taxon>Bacteria</taxon>
        <taxon>Bacillati</taxon>
        <taxon>Bacillota</taxon>
        <taxon>Clostridia</taxon>
        <taxon>Lachnospirales</taxon>
        <taxon>Lachnospiraceae</taxon>
        <taxon>Lachnobacterium</taxon>
    </lineage>
</organism>
<evidence type="ECO:0000313" key="3">
    <source>
        <dbReference type="Proteomes" id="UP000183918"/>
    </source>
</evidence>
<keyword evidence="1" id="KW-1133">Transmembrane helix</keyword>
<reference evidence="2 3" key="1">
    <citation type="submission" date="2016-10" db="EMBL/GenBank/DDBJ databases">
        <authorList>
            <person name="de Groot N.N."/>
        </authorList>
    </citation>
    <scope>NUCLEOTIDE SEQUENCE [LARGE SCALE GENOMIC DNA]</scope>
    <source>
        <strain evidence="2 3">DSM 14045</strain>
    </source>
</reference>
<keyword evidence="3" id="KW-1185">Reference proteome</keyword>
<dbReference type="STRING" id="1122142.SAMN02910414_00497"/>
<evidence type="ECO:0000313" key="2">
    <source>
        <dbReference type="EMBL" id="SDY00048.1"/>
    </source>
</evidence>
<feature type="transmembrane region" description="Helical" evidence="1">
    <location>
        <begin position="135"/>
        <end position="156"/>
    </location>
</feature>
<dbReference type="AlphaFoldDB" id="A0A1H3GBM5"/>
<protein>
    <submittedName>
        <fullName evidence="2">Uncharacterized protein</fullName>
    </submittedName>
</protein>
<keyword evidence="1" id="KW-0812">Transmembrane</keyword>
<feature type="transmembrane region" description="Helical" evidence="1">
    <location>
        <begin position="352"/>
        <end position="373"/>
    </location>
</feature>
<feature type="transmembrane region" description="Helical" evidence="1">
    <location>
        <begin position="176"/>
        <end position="196"/>
    </location>
</feature>
<feature type="transmembrane region" description="Helical" evidence="1">
    <location>
        <begin position="250"/>
        <end position="272"/>
    </location>
</feature>
<feature type="transmembrane region" description="Helical" evidence="1">
    <location>
        <begin position="37"/>
        <end position="55"/>
    </location>
</feature>
<dbReference type="Proteomes" id="UP000183918">
    <property type="component" value="Unassembled WGS sequence"/>
</dbReference>
<gene>
    <name evidence="2" type="ORF">SAMN02910414_00497</name>
</gene>
<keyword evidence="1" id="KW-0472">Membrane</keyword>
<proteinExistence type="predicted"/>
<name>A0A1H3GBM5_9FIRM</name>
<dbReference type="EMBL" id="FNPG01000006">
    <property type="protein sequence ID" value="SDY00048.1"/>
    <property type="molecule type" value="Genomic_DNA"/>
</dbReference>
<feature type="transmembrane region" description="Helical" evidence="1">
    <location>
        <begin position="519"/>
        <end position="538"/>
    </location>
</feature>
<sequence length="543" mass="64430">MGDRYVVYKNLFNENIRKRLKNKNKIFKLNLNGKKDLIIKVVFIIIYTLIIGFFLRSLNYKYGKIGIFLIWNMFAITSNIEFRNENKQNKIIKNEMFCTSNFSMSDRIRICIFSTRINSLYENISVIISSSFYFILYYNIKAIIYIIVFELAFFLIKSAKIYKRLIKEKGYISKYIFFLSLILKVIFSVEFSVITLKCMDFFIEKILFMRQNIKSIGELLNYSLDEKYYQMLFLSKFKEIFNIVTRDEKVYRFCLLVLLCAIIIELSSCVILEKRLRNRKHIKNLKNIDYIGKIFEPKNFFLKKDIKIISKTFRKNLIETILNVVFPLDFLIKIIVWYKLEMSINNQYLSDIVTIVVVMSNCFSGIGTIRSVFEKVFMLEDDWKVLDLYKMSKYKIKDLIISKMRLAGIFYIANAILTIIASIVIFLNSKAFGWKGLIITFFTTIIFGLVASVMYHYPYIVCIKHKIEDLEDDKIYSILHKMTSIPQNLYLIPMIYVLIINCIGSWINGVTWKNAEYIYLGYIIILSVMMFTIIKKIFKENDF</sequence>